<dbReference type="GO" id="GO:0004650">
    <property type="term" value="F:polygalacturonase activity"/>
    <property type="evidence" value="ECO:0007669"/>
    <property type="project" value="InterPro"/>
</dbReference>
<dbReference type="RefSeq" id="WP_158302332.1">
    <property type="nucleotide sequence ID" value="NC_007712.1"/>
</dbReference>
<evidence type="ECO:0000256" key="3">
    <source>
        <dbReference type="ARBA" id="ARBA00023295"/>
    </source>
</evidence>
<gene>
    <name evidence="5" type="primary">pgl_1</name>
    <name evidence="5" type="ORF">SGGMMB4_01391</name>
</gene>
<accession>A0A193QGN4</accession>
<evidence type="ECO:0000313" key="5">
    <source>
        <dbReference type="EMBL" id="CRL44339.1"/>
    </source>
</evidence>
<evidence type="ECO:0000313" key="6">
    <source>
        <dbReference type="Proteomes" id="UP000245838"/>
    </source>
</evidence>
<dbReference type="OrthoDB" id="9795222at2"/>
<organism evidence="5 6">
    <name type="scientific">Sodalis glossinidius (strain morsitans)</name>
    <dbReference type="NCBI Taxonomy" id="343509"/>
    <lineage>
        <taxon>Bacteria</taxon>
        <taxon>Pseudomonadati</taxon>
        <taxon>Pseudomonadota</taxon>
        <taxon>Gammaproteobacteria</taxon>
        <taxon>Enterobacterales</taxon>
        <taxon>Bruguierivoracaceae</taxon>
        <taxon>Sodalis</taxon>
    </lineage>
</organism>
<dbReference type="Pfam" id="PF00295">
    <property type="entry name" value="Glyco_hydro_28"/>
    <property type="match status" value="1"/>
</dbReference>
<dbReference type="Proteomes" id="UP000245838">
    <property type="component" value="Chromosome sggmmb4_Chromosome"/>
</dbReference>
<evidence type="ECO:0000256" key="1">
    <source>
        <dbReference type="ARBA" id="ARBA00008834"/>
    </source>
</evidence>
<evidence type="ECO:0000256" key="4">
    <source>
        <dbReference type="RuleBase" id="RU361169"/>
    </source>
</evidence>
<sequence>MTVRDCVFEGTQRAIRLKSRRGRGGTIKNITLSNLTMTGCWCPIVIGQYFAPGVLPAKRDTTLSEAPQPLTAMTPRIENVRIAHVLATDVRGAIAAFIVGLPEAPIQNVTITDYRYAGAGRPVASNLAYRTHRRSFPR</sequence>
<dbReference type="InterPro" id="IPR011050">
    <property type="entry name" value="Pectin_lyase_fold/virulence"/>
</dbReference>
<dbReference type="EMBL" id="LN854557">
    <property type="protein sequence ID" value="CRL44339.1"/>
    <property type="molecule type" value="Genomic_DNA"/>
</dbReference>
<dbReference type="SUPFAM" id="SSF51126">
    <property type="entry name" value="Pectin lyase-like"/>
    <property type="match status" value="1"/>
</dbReference>
<dbReference type="Gene3D" id="2.160.20.10">
    <property type="entry name" value="Single-stranded right-handed beta-helix, Pectin lyase-like"/>
    <property type="match status" value="1"/>
</dbReference>
<reference evidence="5 6" key="1">
    <citation type="submission" date="2015-05" db="EMBL/GenBank/DDBJ databases">
        <authorList>
            <person name="Goodhead I."/>
        </authorList>
    </citation>
    <scope>NUCLEOTIDE SEQUENCE [LARGE SCALE GENOMIC DNA]</scope>
    <source>
        <strain evidence="6">morsitans</strain>
    </source>
</reference>
<keyword evidence="2 4" id="KW-0378">Hydrolase</keyword>
<dbReference type="GO" id="GO:0005975">
    <property type="term" value="P:carbohydrate metabolic process"/>
    <property type="evidence" value="ECO:0007669"/>
    <property type="project" value="InterPro"/>
</dbReference>
<evidence type="ECO:0000256" key="2">
    <source>
        <dbReference type="ARBA" id="ARBA00022801"/>
    </source>
</evidence>
<comment type="similarity">
    <text evidence="1 4">Belongs to the glycosyl hydrolase 28 family.</text>
</comment>
<protein>
    <submittedName>
        <fullName evidence="5">Polygalacturonase</fullName>
    </submittedName>
</protein>
<dbReference type="AlphaFoldDB" id="A0A193QGN4"/>
<dbReference type="InterPro" id="IPR000743">
    <property type="entry name" value="Glyco_hydro_28"/>
</dbReference>
<proteinExistence type="inferred from homology"/>
<keyword evidence="3 4" id="KW-0326">Glycosidase</keyword>
<dbReference type="InterPro" id="IPR012334">
    <property type="entry name" value="Pectin_lyas_fold"/>
</dbReference>
<name>A0A193QGN4_SODGM</name>